<name>A0A5S9MQF8_9GAMM</name>
<dbReference type="OrthoDB" id="9795980at2"/>
<dbReference type="InterPro" id="IPR003489">
    <property type="entry name" value="RHF/RaiA"/>
</dbReference>
<evidence type="ECO:0000313" key="2">
    <source>
        <dbReference type="EMBL" id="CAA0081284.1"/>
    </source>
</evidence>
<evidence type="ECO:0000313" key="3">
    <source>
        <dbReference type="Proteomes" id="UP000434580"/>
    </source>
</evidence>
<dbReference type="CDD" id="cd00552">
    <property type="entry name" value="RaiA"/>
    <property type="match status" value="1"/>
</dbReference>
<dbReference type="AlphaFoldDB" id="A0A5S9MQF8"/>
<dbReference type="Proteomes" id="UP000441399">
    <property type="component" value="Unassembled WGS sequence"/>
</dbReference>
<evidence type="ECO:0000313" key="1">
    <source>
        <dbReference type="EMBL" id="CAA0079148.1"/>
    </source>
</evidence>
<dbReference type="SUPFAM" id="SSF69754">
    <property type="entry name" value="Ribosome binding protein Y (YfiA homologue)"/>
    <property type="match status" value="1"/>
</dbReference>
<dbReference type="Gene3D" id="3.30.160.100">
    <property type="entry name" value="Ribosome hibernation promotion factor-like"/>
    <property type="match status" value="1"/>
</dbReference>
<reference evidence="3 4" key="1">
    <citation type="submission" date="2019-11" db="EMBL/GenBank/DDBJ databases">
        <authorList>
            <person name="Holert J."/>
        </authorList>
    </citation>
    <scope>NUCLEOTIDE SEQUENCE [LARGE SCALE GENOMIC DNA]</scope>
    <source>
        <strain evidence="1">BC5_2</strain>
        <strain evidence="2">SB11_3</strain>
    </source>
</reference>
<dbReference type="EMBL" id="CACSII010000001">
    <property type="protein sequence ID" value="CAA0079148.1"/>
    <property type="molecule type" value="Genomic_DNA"/>
</dbReference>
<proteinExistence type="predicted"/>
<dbReference type="Proteomes" id="UP000434580">
    <property type="component" value="Unassembled WGS sequence"/>
</dbReference>
<dbReference type="NCBIfam" id="TIGR00741">
    <property type="entry name" value="yfiA"/>
    <property type="match status" value="1"/>
</dbReference>
<dbReference type="EMBL" id="CACSIO010000001">
    <property type="protein sequence ID" value="CAA0081284.1"/>
    <property type="molecule type" value="Genomic_DNA"/>
</dbReference>
<dbReference type="Pfam" id="PF02482">
    <property type="entry name" value="Ribosomal_S30AE"/>
    <property type="match status" value="1"/>
</dbReference>
<gene>
    <name evidence="1" type="primary">hpf_1</name>
    <name evidence="2" type="synonym">hpf_2</name>
    <name evidence="1" type="ORF">DPBNPPHM_00111</name>
    <name evidence="2" type="ORF">OPDIPICF_00292</name>
</gene>
<keyword evidence="4" id="KW-1185">Reference proteome</keyword>
<organism evidence="1 3">
    <name type="scientific">BD1-7 clade bacterium</name>
    <dbReference type="NCBI Taxonomy" id="2029982"/>
    <lineage>
        <taxon>Bacteria</taxon>
        <taxon>Pseudomonadati</taxon>
        <taxon>Pseudomonadota</taxon>
        <taxon>Gammaproteobacteria</taxon>
        <taxon>Cellvibrionales</taxon>
        <taxon>Spongiibacteraceae</taxon>
        <taxon>BD1-7 clade</taxon>
    </lineage>
</organism>
<dbReference type="InterPro" id="IPR036567">
    <property type="entry name" value="RHF-like"/>
</dbReference>
<evidence type="ECO:0000313" key="4">
    <source>
        <dbReference type="Proteomes" id="UP000441399"/>
    </source>
</evidence>
<accession>A0A5S9MQF8</accession>
<protein>
    <submittedName>
        <fullName evidence="1">Ribosome hibernation promoting factor</fullName>
    </submittedName>
</protein>
<sequence>MDIVIEGRNVDITPDIRDYISTKMLHIQRHGPQTGQPLMTLLHNDNQHYQVELSTHLSSGNITCRHQGSDIYASIDSVIEDVDREICKHII</sequence>